<name>A0ABP7CNJ4_9MICO</name>
<dbReference type="Proteomes" id="UP001501468">
    <property type="component" value="Unassembled WGS sequence"/>
</dbReference>
<evidence type="ECO:0000256" key="1">
    <source>
        <dbReference type="SAM" id="MobiDB-lite"/>
    </source>
</evidence>
<evidence type="ECO:0000313" key="2">
    <source>
        <dbReference type="EMBL" id="GAA3691832.1"/>
    </source>
</evidence>
<dbReference type="EMBL" id="BAABDC010000001">
    <property type="protein sequence ID" value="GAA3691832.1"/>
    <property type="molecule type" value="Genomic_DNA"/>
</dbReference>
<comment type="caution">
    <text evidence="2">The sequence shown here is derived from an EMBL/GenBank/DDBJ whole genome shotgun (WGS) entry which is preliminary data.</text>
</comment>
<organism evidence="2 3">
    <name type="scientific">Terrabacter ginsenosidimutans</name>
    <dbReference type="NCBI Taxonomy" id="490575"/>
    <lineage>
        <taxon>Bacteria</taxon>
        <taxon>Bacillati</taxon>
        <taxon>Actinomycetota</taxon>
        <taxon>Actinomycetes</taxon>
        <taxon>Micrococcales</taxon>
        <taxon>Intrasporangiaceae</taxon>
        <taxon>Terrabacter</taxon>
    </lineage>
</organism>
<evidence type="ECO:0000313" key="3">
    <source>
        <dbReference type="Proteomes" id="UP001501468"/>
    </source>
</evidence>
<reference evidence="3" key="1">
    <citation type="journal article" date="2019" name="Int. J. Syst. Evol. Microbiol.">
        <title>The Global Catalogue of Microorganisms (GCM) 10K type strain sequencing project: providing services to taxonomists for standard genome sequencing and annotation.</title>
        <authorList>
            <consortium name="The Broad Institute Genomics Platform"/>
            <consortium name="The Broad Institute Genome Sequencing Center for Infectious Disease"/>
            <person name="Wu L."/>
            <person name="Ma J."/>
        </authorList>
    </citation>
    <scope>NUCLEOTIDE SEQUENCE [LARGE SCALE GENOMIC DNA]</scope>
    <source>
        <strain evidence="3">JCM 17125</strain>
    </source>
</reference>
<proteinExistence type="predicted"/>
<sequence>MADVARTRTDPLAAARDGAVEGVARVRVAPAAGEVADGAALDVRAEGADAVADVADVADVVVARLDPGAALPSTLPLVAAEQPEIVTSPSDSRATAALSESRPTTHLRVCRRDPTLRSLPVWVGLPGRVGQRGAKGSKRTFPALPPVPTRPSESALSSEPWPRCRSRHKQESTAAGGGLAEI</sequence>
<feature type="region of interest" description="Disordered" evidence="1">
    <location>
        <begin position="130"/>
        <end position="182"/>
    </location>
</feature>
<gene>
    <name evidence="2" type="ORF">GCM10022399_04840</name>
</gene>
<keyword evidence="3" id="KW-1185">Reference proteome</keyword>
<accession>A0ABP7CNJ4</accession>
<protein>
    <submittedName>
        <fullName evidence="2">Uncharacterized protein</fullName>
    </submittedName>
</protein>